<dbReference type="GO" id="GO:0016491">
    <property type="term" value="F:oxidoreductase activity"/>
    <property type="evidence" value="ECO:0007669"/>
    <property type="project" value="InterPro"/>
</dbReference>
<dbReference type="GO" id="GO:0051536">
    <property type="term" value="F:iron-sulfur cluster binding"/>
    <property type="evidence" value="ECO:0007669"/>
    <property type="project" value="UniProtKB-KW"/>
</dbReference>
<evidence type="ECO:0000256" key="2">
    <source>
        <dbReference type="ARBA" id="ARBA00022691"/>
    </source>
</evidence>
<dbReference type="PANTHER" id="PTHR43273:SF3">
    <property type="entry name" value="ANAEROBIC SULFATASE-MATURATING ENZYME HOMOLOG ASLB-RELATED"/>
    <property type="match status" value="1"/>
</dbReference>
<keyword evidence="4" id="KW-0408">Iron</keyword>
<reference evidence="9" key="1">
    <citation type="submission" date="2012-11" db="EMBL/GenBank/DDBJ databases">
        <authorList>
            <person name="Lucero-Rivera Y.E."/>
            <person name="Tovar-Ramirez D."/>
        </authorList>
    </citation>
    <scope>NUCLEOTIDE SEQUENCE [LARGE SCALE GENOMIC DNA]</scope>
    <source>
        <strain evidence="9">Araruama</strain>
    </source>
</reference>
<comment type="similarity">
    <text evidence="6">Belongs to the radical SAM superfamily. Anaerobic sulfatase-maturating enzyme family.</text>
</comment>
<evidence type="ECO:0000256" key="5">
    <source>
        <dbReference type="ARBA" id="ARBA00023014"/>
    </source>
</evidence>
<dbReference type="Pfam" id="PF04055">
    <property type="entry name" value="Radical_SAM"/>
    <property type="match status" value="1"/>
</dbReference>
<comment type="caution">
    <text evidence="8">The sequence shown here is derived from an EMBL/GenBank/DDBJ whole genome shotgun (WGS) entry which is preliminary data.</text>
</comment>
<dbReference type="InterPro" id="IPR023867">
    <property type="entry name" value="Sulphatase_maturase_rSAM"/>
</dbReference>
<accession>A0A1V1PAD6</accession>
<dbReference type="InterPro" id="IPR007197">
    <property type="entry name" value="rSAM"/>
</dbReference>
<evidence type="ECO:0000256" key="1">
    <source>
        <dbReference type="ARBA" id="ARBA00001966"/>
    </source>
</evidence>
<dbReference type="EMBL" id="ATBP01000230">
    <property type="protein sequence ID" value="ETR71723.1"/>
    <property type="molecule type" value="Genomic_DNA"/>
</dbReference>
<dbReference type="SFLD" id="SFLDG01067">
    <property type="entry name" value="SPASM/twitch_domain_containing"/>
    <property type="match status" value="1"/>
</dbReference>
<dbReference type="InterPro" id="IPR013785">
    <property type="entry name" value="Aldolase_TIM"/>
</dbReference>
<dbReference type="SFLD" id="SFLDS00029">
    <property type="entry name" value="Radical_SAM"/>
    <property type="match status" value="1"/>
</dbReference>
<proteinExistence type="inferred from homology"/>
<evidence type="ECO:0000256" key="3">
    <source>
        <dbReference type="ARBA" id="ARBA00022723"/>
    </source>
</evidence>
<protein>
    <submittedName>
        <fullName evidence="8">Radical SAM domain protein</fullName>
    </submittedName>
</protein>
<evidence type="ECO:0000256" key="6">
    <source>
        <dbReference type="ARBA" id="ARBA00023601"/>
    </source>
</evidence>
<name>A0A1V1PAD6_9BACT</name>
<keyword evidence="3" id="KW-0479">Metal-binding</keyword>
<evidence type="ECO:0000256" key="4">
    <source>
        <dbReference type="ARBA" id="ARBA00023004"/>
    </source>
</evidence>
<evidence type="ECO:0000259" key="7">
    <source>
        <dbReference type="Pfam" id="PF04055"/>
    </source>
</evidence>
<evidence type="ECO:0000313" key="8">
    <source>
        <dbReference type="EMBL" id="ETR71723.1"/>
    </source>
</evidence>
<dbReference type="CDD" id="cd01335">
    <property type="entry name" value="Radical_SAM"/>
    <property type="match status" value="1"/>
</dbReference>
<dbReference type="GO" id="GO:0046872">
    <property type="term" value="F:metal ion binding"/>
    <property type="evidence" value="ECO:0007669"/>
    <property type="project" value="UniProtKB-KW"/>
</dbReference>
<dbReference type="Gene3D" id="3.20.20.70">
    <property type="entry name" value="Aldolase class I"/>
    <property type="match status" value="1"/>
</dbReference>
<dbReference type="AlphaFoldDB" id="A0A1V1PAD6"/>
<organism evidence="8 9">
    <name type="scientific">Candidatus Magnetoglobus multicellularis str. Araruama</name>
    <dbReference type="NCBI Taxonomy" id="890399"/>
    <lineage>
        <taxon>Bacteria</taxon>
        <taxon>Pseudomonadati</taxon>
        <taxon>Thermodesulfobacteriota</taxon>
        <taxon>Desulfobacteria</taxon>
        <taxon>Desulfobacterales</taxon>
        <taxon>Desulfobacteraceae</taxon>
        <taxon>Candidatus Magnetoglobus</taxon>
    </lineage>
</organism>
<dbReference type="Proteomes" id="UP000189670">
    <property type="component" value="Unassembled WGS sequence"/>
</dbReference>
<feature type="domain" description="Radical SAM core" evidence="7">
    <location>
        <begin position="22"/>
        <end position="159"/>
    </location>
</feature>
<dbReference type="PANTHER" id="PTHR43273">
    <property type="entry name" value="ANAEROBIC SULFATASE-MATURATING ENZYME HOMOLOG ASLB-RELATED"/>
    <property type="match status" value="1"/>
</dbReference>
<keyword evidence="5" id="KW-0411">Iron-sulfur</keyword>
<keyword evidence="2" id="KW-0949">S-adenosyl-L-methionine</keyword>
<sequence length="387" mass="45334">MKFLNLIRSFISPYPPYLILFVTARCNARCKMCFNSNRQIDADQKTELTIKDIEKLSTHYRPLSQLTLTGGEPFIRNDLHEIVRLFYENSGVRWLTIPTNGFFTNNIINTTENILNQCPKLSINIDLSIDAYGVQHDQIRNLPDGFNQAIKSFQKLKHIRSKHPKLKLKWTTVVSPFNQFHVFKIIQYLSSLGADDHELLLARGTFRNIYAYTDLSQATYDCLIQIKRLIDQSQKDRRKGYDRLFDVLYDYLYDLMVQTKQQKKWPYPCLAGQKMIEIYENGQVVPCEMRNWMQSDGTQGFGNLRDFDFDIMSMLRTSHAKKMIGQIKDCYCTFECAILCSIIYNVKAYPHLIAKLLIKALKKAKLNKNRIFRCHLATGFILRYECY</sequence>
<dbReference type="SUPFAM" id="SSF102114">
    <property type="entry name" value="Radical SAM enzymes"/>
    <property type="match status" value="1"/>
</dbReference>
<evidence type="ECO:0000313" key="9">
    <source>
        <dbReference type="Proteomes" id="UP000189670"/>
    </source>
</evidence>
<comment type="cofactor">
    <cofactor evidence="1">
        <name>[4Fe-4S] cluster</name>
        <dbReference type="ChEBI" id="CHEBI:49883"/>
    </cofactor>
</comment>
<dbReference type="InterPro" id="IPR058240">
    <property type="entry name" value="rSAM_sf"/>
</dbReference>
<gene>
    <name evidence="8" type="ORF">OMM_02280</name>
</gene>